<feature type="domain" description="TonB-dependent receptor-like beta-barrel" evidence="12">
    <location>
        <begin position="448"/>
        <end position="810"/>
    </location>
</feature>
<dbReference type="Gene3D" id="2.40.170.20">
    <property type="entry name" value="TonB-dependent receptor, beta-barrel domain"/>
    <property type="match status" value="1"/>
</dbReference>
<evidence type="ECO:0000256" key="9">
    <source>
        <dbReference type="ARBA" id="ARBA00023237"/>
    </source>
</evidence>
<comment type="subcellular location">
    <subcellularLocation>
        <location evidence="1 10">Cell outer membrane</location>
        <topology evidence="1 10">Multi-pass membrane protein</topology>
    </subcellularLocation>
</comment>
<dbReference type="InterPro" id="IPR023997">
    <property type="entry name" value="TonB-dep_OMP_SusC/RagA_CS"/>
</dbReference>
<protein>
    <submittedName>
        <fullName evidence="14">SusC/RagA family TonB-linked outer membrane protein</fullName>
    </submittedName>
</protein>
<evidence type="ECO:0000256" key="4">
    <source>
        <dbReference type="ARBA" id="ARBA00022692"/>
    </source>
</evidence>
<evidence type="ECO:0000256" key="1">
    <source>
        <dbReference type="ARBA" id="ARBA00004571"/>
    </source>
</evidence>
<proteinExistence type="inferred from homology"/>
<comment type="similarity">
    <text evidence="10 11">Belongs to the TonB-dependent receptor family.</text>
</comment>
<keyword evidence="6 11" id="KW-0798">TonB box</keyword>
<accession>A0ABS9BYH8</accession>
<dbReference type="NCBIfam" id="TIGR04056">
    <property type="entry name" value="OMP_RagA_SusC"/>
    <property type="match status" value="1"/>
</dbReference>
<reference evidence="14 15" key="1">
    <citation type="submission" date="2022-01" db="EMBL/GenBank/DDBJ databases">
        <title>Mariniradius saccharolyticus sp. nov., isolated from sediment of a river.</title>
        <authorList>
            <person name="Liu H."/>
        </authorList>
    </citation>
    <scope>NUCLEOTIDE SEQUENCE [LARGE SCALE GENOMIC DNA]</scope>
    <source>
        <strain evidence="14 15">RY-2</strain>
    </source>
</reference>
<evidence type="ECO:0000313" key="14">
    <source>
        <dbReference type="EMBL" id="MCF1753100.1"/>
    </source>
</evidence>
<dbReference type="InterPro" id="IPR008969">
    <property type="entry name" value="CarboxyPept-like_regulatory"/>
</dbReference>
<dbReference type="SUPFAM" id="SSF49464">
    <property type="entry name" value="Carboxypeptidase regulatory domain-like"/>
    <property type="match status" value="1"/>
</dbReference>
<keyword evidence="15" id="KW-1185">Reference proteome</keyword>
<evidence type="ECO:0000259" key="12">
    <source>
        <dbReference type="Pfam" id="PF00593"/>
    </source>
</evidence>
<feature type="domain" description="TonB-dependent receptor plug" evidence="13">
    <location>
        <begin position="117"/>
        <end position="240"/>
    </location>
</feature>
<dbReference type="Pfam" id="PF13715">
    <property type="entry name" value="CarbopepD_reg_2"/>
    <property type="match status" value="1"/>
</dbReference>
<evidence type="ECO:0000256" key="5">
    <source>
        <dbReference type="ARBA" id="ARBA00022729"/>
    </source>
</evidence>
<dbReference type="PROSITE" id="PS52016">
    <property type="entry name" value="TONB_DEPENDENT_REC_3"/>
    <property type="match status" value="1"/>
</dbReference>
<dbReference type="InterPro" id="IPR037066">
    <property type="entry name" value="Plug_dom_sf"/>
</dbReference>
<keyword evidence="9 10" id="KW-0998">Cell outer membrane</keyword>
<evidence type="ECO:0000256" key="6">
    <source>
        <dbReference type="ARBA" id="ARBA00023077"/>
    </source>
</evidence>
<dbReference type="PANTHER" id="PTHR30069:SF29">
    <property type="entry name" value="HEMOGLOBIN AND HEMOGLOBIN-HAPTOGLOBIN-BINDING PROTEIN 1-RELATED"/>
    <property type="match status" value="1"/>
</dbReference>
<gene>
    <name evidence="14" type="ORF">L0U89_18720</name>
</gene>
<dbReference type="InterPro" id="IPR012910">
    <property type="entry name" value="Plug_dom"/>
</dbReference>
<dbReference type="EMBL" id="JAKEVZ010000020">
    <property type="protein sequence ID" value="MCF1753100.1"/>
    <property type="molecule type" value="Genomic_DNA"/>
</dbReference>
<dbReference type="RefSeq" id="WP_234862920.1">
    <property type="nucleotide sequence ID" value="NZ_JAKEVZ010000020.1"/>
</dbReference>
<evidence type="ECO:0000256" key="2">
    <source>
        <dbReference type="ARBA" id="ARBA00022448"/>
    </source>
</evidence>
<comment type="caution">
    <text evidence="14">The sequence shown here is derived from an EMBL/GenBank/DDBJ whole genome shotgun (WGS) entry which is preliminary data.</text>
</comment>
<evidence type="ECO:0000259" key="13">
    <source>
        <dbReference type="Pfam" id="PF07715"/>
    </source>
</evidence>
<keyword evidence="2 10" id="KW-0813">Transport</keyword>
<keyword evidence="7 10" id="KW-0472">Membrane</keyword>
<evidence type="ECO:0000256" key="8">
    <source>
        <dbReference type="ARBA" id="ARBA00023170"/>
    </source>
</evidence>
<dbReference type="Gene3D" id="2.60.40.1120">
    <property type="entry name" value="Carboxypeptidase-like, regulatory domain"/>
    <property type="match status" value="1"/>
</dbReference>
<dbReference type="InterPro" id="IPR039426">
    <property type="entry name" value="TonB-dep_rcpt-like"/>
</dbReference>
<evidence type="ECO:0000256" key="11">
    <source>
        <dbReference type="RuleBase" id="RU003357"/>
    </source>
</evidence>
<name>A0ABS9BYH8_9BACT</name>
<keyword evidence="5" id="KW-0732">Signal</keyword>
<dbReference type="SUPFAM" id="SSF56935">
    <property type="entry name" value="Porins"/>
    <property type="match status" value="1"/>
</dbReference>
<dbReference type="Gene3D" id="2.170.130.10">
    <property type="entry name" value="TonB-dependent receptor, plug domain"/>
    <property type="match status" value="1"/>
</dbReference>
<dbReference type="InterPro" id="IPR000531">
    <property type="entry name" value="Beta-barrel_TonB"/>
</dbReference>
<dbReference type="InterPro" id="IPR023996">
    <property type="entry name" value="TonB-dep_OMP_SusC/RagA"/>
</dbReference>
<evidence type="ECO:0000256" key="7">
    <source>
        <dbReference type="ARBA" id="ARBA00023136"/>
    </source>
</evidence>
<keyword evidence="8" id="KW-0675">Receptor</keyword>
<evidence type="ECO:0000313" key="15">
    <source>
        <dbReference type="Proteomes" id="UP001201449"/>
    </source>
</evidence>
<dbReference type="PANTHER" id="PTHR30069">
    <property type="entry name" value="TONB-DEPENDENT OUTER MEMBRANE RECEPTOR"/>
    <property type="match status" value="1"/>
</dbReference>
<evidence type="ECO:0000256" key="10">
    <source>
        <dbReference type="PROSITE-ProRule" id="PRU01360"/>
    </source>
</evidence>
<dbReference type="InterPro" id="IPR036942">
    <property type="entry name" value="Beta-barrel_TonB_sf"/>
</dbReference>
<keyword evidence="3 10" id="KW-1134">Transmembrane beta strand</keyword>
<organism evidence="14 15">
    <name type="scientific">Mariniradius sediminis</name>
    <dbReference type="NCBI Taxonomy" id="2909237"/>
    <lineage>
        <taxon>Bacteria</taxon>
        <taxon>Pseudomonadati</taxon>
        <taxon>Bacteroidota</taxon>
        <taxon>Cytophagia</taxon>
        <taxon>Cytophagales</taxon>
        <taxon>Cyclobacteriaceae</taxon>
        <taxon>Mariniradius</taxon>
    </lineage>
</organism>
<dbReference type="Proteomes" id="UP001201449">
    <property type="component" value="Unassembled WGS sequence"/>
</dbReference>
<dbReference type="Pfam" id="PF00593">
    <property type="entry name" value="TonB_dep_Rec_b-barrel"/>
    <property type="match status" value="1"/>
</dbReference>
<dbReference type="NCBIfam" id="TIGR04057">
    <property type="entry name" value="SusC_RagA_signa"/>
    <property type="match status" value="1"/>
</dbReference>
<sequence>MNKVVQLMLALVILFASGFEVYGQTRVLTGKVVDSAGEPIPGVNVLDRIANTGTTTDLDGNYSISVTSNSVLVFSFIGFKDQEFLVGNQSSINVTLAEDVSDLSEVVVTSFGMEKDKKALGFSVTQVGGERFTESRAINVGNALSGKIAGVNVTPPATGAGGSTRVVIRGGSSLTGNDQPLYVVNGMPIESGNLGSAGMWGGNDAGDGLAAINPDDIESISVLKGNAAAALYGARAANGVILITTKSGKARKGIGVALNSNVTFDNVWDFTDYQRSYGPGRDGVVATTAGEALEIGQTHWGSRYGNQNVIQFDGVSRPYQHTGEGLNDFYRTGTTLNNSVALSGGNETGTYRLAYSRLDNKDIMPNAGFNRDVLNVNINSKLKRLTLDFSAQYTKQLAKNRPRLSDSPGNANFAIMTKPGTLPLDVMKGTTDKLGALEDGNELRFQQNVFQTNPYWAAYQFFREDLTNRILGKVSLRYDITDWLYIMGRAGTDFQARTDHSYTPWGTAFKPRGDYFTNKTNIREDNLDLFIGAQKQFGDFSVDALIGGNRMRRGTEVLSGGGNDLVIPFVHSLRNVAAPQVGYGFNEWGINSVFGYANLGYKNMLFLNLTARQDQFSTLYAAGSSSFDPANTKLFYPSVGTSFVFSDAFTLPQFFTFGKVRASYGETGGGAPSPYLLNLTYGLVGSGHLGGFLGQINNGSIPNANLQPYRSKEYEFGFDLRFFENKVGLDVAYYNRRTSGDILPLGISATSGFGSTLVNIGEMENKGIELLLNVVVLQKRDFKWDISFNYANNRAKVLDLGTNAKGEPIEFINLDESRLRRERIRHIVGQPLGMIAGFKHLTIDGQKVYDDQGLPVPTNGLETIAEGRHPISGGILNNLSYKNWRMSFLIDFRSGGHLVSGTNYFAYVYGLHGETLNGRENGLTVSGVTRNGEARTWNIPANPGNPAEFLIDNYYSNYALITENIVYDASFGKLREFSLGYTFPSTILNKTPFTSASLSFVGRDLFLLWSNVPNIDPESAYTTSGNAQGLEFFASPTTRNFGFNLNLNF</sequence>
<keyword evidence="4 10" id="KW-0812">Transmembrane</keyword>
<evidence type="ECO:0000256" key="3">
    <source>
        <dbReference type="ARBA" id="ARBA00022452"/>
    </source>
</evidence>
<dbReference type="Pfam" id="PF07715">
    <property type="entry name" value="Plug"/>
    <property type="match status" value="1"/>
</dbReference>